<dbReference type="EMBL" id="CAJNNW010004894">
    <property type="protein sequence ID" value="CAE8646875.1"/>
    <property type="molecule type" value="Genomic_DNA"/>
</dbReference>
<name>A0A813I9L5_POLGL</name>
<sequence length="455" mass="49700">MGLASQSNVSAPINSLFAVPSSHAADRQSFLNSEHSVSQILRKLDEALRCSPFAPLCAERIDGAELGEGAWSYNIGSLTAAKLEHTFSKCFKAQVYSQAVLWRRRLIDSLKALLVAAQPTVGQEARIRRLCKLLEALWPVDDTQQASQEQRLHGMFGKVKELLNCLPREQVRKLLAELSSAARGLSAALQGKLKTLQAQADGASQTDDEIRTSLLCWLEDVRQAYWQPLSGHARDLFLAGLCCPQAVLDKVEVSLGSKTEDQHILQLANGTSGNGVTVAHSSMDDAAVMCRLLECHTGKAVKVADLWKAFTCIQGTGPSPSNVLKRRFGMALATLHPLGLHLPVSGKSDGDQSLSGWRVRKRHFGRVWLKPRCEPQEELYAAREAAAALARQVPSTELAVSANRESPEESSPPVVEAAQGHMARLPFARKLTRVDSGTMVTPPPKKQRSARFFMS</sequence>
<accession>A0A813I9L5</accession>
<comment type="caution">
    <text evidence="2">The sequence shown here is derived from an EMBL/GenBank/DDBJ whole genome shotgun (WGS) entry which is preliminary data.</text>
</comment>
<evidence type="ECO:0000256" key="1">
    <source>
        <dbReference type="SAM" id="MobiDB-lite"/>
    </source>
</evidence>
<reference evidence="2" key="1">
    <citation type="submission" date="2021-02" db="EMBL/GenBank/DDBJ databases">
        <authorList>
            <person name="Dougan E. K."/>
            <person name="Rhodes N."/>
            <person name="Thang M."/>
            <person name="Chan C."/>
        </authorList>
    </citation>
    <scope>NUCLEOTIDE SEQUENCE</scope>
</reference>
<dbReference type="AlphaFoldDB" id="A0A813I9L5"/>
<evidence type="ECO:0000313" key="2">
    <source>
        <dbReference type="EMBL" id="CAE8646875.1"/>
    </source>
</evidence>
<gene>
    <name evidence="2" type="ORF">PGLA2088_LOCUS5188</name>
</gene>
<evidence type="ECO:0000313" key="3">
    <source>
        <dbReference type="Proteomes" id="UP000626109"/>
    </source>
</evidence>
<organism evidence="2 3">
    <name type="scientific">Polarella glacialis</name>
    <name type="common">Dinoflagellate</name>
    <dbReference type="NCBI Taxonomy" id="89957"/>
    <lineage>
        <taxon>Eukaryota</taxon>
        <taxon>Sar</taxon>
        <taxon>Alveolata</taxon>
        <taxon>Dinophyceae</taxon>
        <taxon>Suessiales</taxon>
        <taxon>Suessiaceae</taxon>
        <taxon>Polarella</taxon>
    </lineage>
</organism>
<proteinExistence type="predicted"/>
<dbReference type="Proteomes" id="UP000626109">
    <property type="component" value="Unassembled WGS sequence"/>
</dbReference>
<protein>
    <submittedName>
        <fullName evidence="2">Uncharacterized protein</fullName>
    </submittedName>
</protein>
<feature type="region of interest" description="Disordered" evidence="1">
    <location>
        <begin position="436"/>
        <end position="455"/>
    </location>
</feature>